<keyword evidence="2" id="KW-0648">Protein biosynthesis</keyword>
<dbReference type="GO" id="GO:0003677">
    <property type="term" value="F:DNA binding"/>
    <property type="evidence" value="ECO:0007669"/>
    <property type="project" value="InterPro"/>
</dbReference>
<reference evidence="2 3" key="1">
    <citation type="journal article" date="2014" name="Antonie Van Leeuwenhoek">
        <title>Hyphomonas beringensis sp. nov. and Hyphomonas chukchiensis sp. nov., isolated from surface seawater of the Bering Sea and Chukchi Sea.</title>
        <authorList>
            <person name="Li C."/>
            <person name="Lai Q."/>
            <person name="Li G."/>
            <person name="Dong C."/>
            <person name="Wang J."/>
            <person name="Liao Y."/>
            <person name="Shao Z."/>
        </authorList>
    </citation>
    <scope>NUCLEOTIDE SEQUENCE [LARGE SCALE GENOMIC DNA]</scope>
    <source>
        <strain evidence="2 3">MHS-2</strain>
    </source>
</reference>
<dbReference type="InterPro" id="IPR036953">
    <property type="entry name" value="GreA/GreB_C_sf"/>
</dbReference>
<gene>
    <name evidence="2" type="ORF">HJO_07737</name>
</gene>
<comment type="caution">
    <text evidence="2">The sequence shown here is derived from an EMBL/GenBank/DDBJ whole genome shotgun (WGS) entry which is preliminary data.</text>
</comment>
<dbReference type="InterPro" id="IPR023459">
    <property type="entry name" value="Tscrpt_elong_fac_GreA/B_fam"/>
</dbReference>
<dbReference type="GO" id="GO:0003746">
    <property type="term" value="F:translation elongation factor activity"/>
    <property type="evidence" value="ECO:0007669"/>
    <property type="project" value="UniProtKB-KW"/>
</dbReference>
<dbReference type="PANTHER" id="PTHR30437">
    <property type="entry name" value="TRANSCRIPTION ELONGATION FACTOR GREA"/>
    <property type="match status" value="1"/>
</dbReference>
<dbReference type="STRING" id="1280950.HJO_07737"/>
<dbReference type="Gene3D" id="3.10.50.30">
    <property type="entry name" value="Transcription elongation factor, GreA/GreB, C-terminal domain"/>
    <property type="match status" value="1"/>
</dbReference>
<evidence type="ECO:0000259" key="1">
    <source>
        <dbReference type="Pfam" id="PF01272"/>
    </source>
</evidence>
<dbReference type="GO" id="GO:0032784">
    <property type="term" value="P:regulation of DNA-templated transcription elongation"/>
    <property type="evidence" value="ECO:0007669"/>
    <property type="project" value="InterPro"/>
</dbReference>
<dbReference type="Proteomes" id="UP000025171">
    <property type="component" value="Unassembled WGS sequence"/>
</dbReference>
<protein>
    <submittedName>
        <fullName evidence="2">GreA/GreB family elongation factor</fullName>
    </submittedName>
</protein>
<dbReference type="Pfam" id="PF01272">
    <property type="entry name" value="GreA_GreB"/>
    <property type="match status" value="1"/>
</dbReference>
<dbReference type="GO" id="GO:0070063">
    <property type="term" value="F:RNA polymerase binding"/>
    <property type="evidence" value="ECO:0007669"/>
    <property type="project" value="InterPro"/>
</dbReference>
<sequence>MTAMNLPGAYTRPPVHLIDSEYDALNALAQALEYKHPQVSALLLAELDRAQVHEAADLPEGVVSMNGWVEFIDERSGTQSKVQLVYPHQADIAFGRISITTPVGASLIGLSAGDAIMCRYHDGQQRLLRIVSVERSGAEQRDAAVR</sequence>
<dbReference type="RefSeq" id="WP_206741827.1">
    <property type="nucleotide sequence ID" value="NZ_ARYK01000003.1"/>
</dbReference>
<evidence type="ECO:0000313" key="2">
    <source>
        <dbReference type="EMBL" id="KCZ92829.1"/>
    </source>
</evidence>
<proteinExistence type="predicted"/>
<dbReference type="AlphaFoldDB" id="A0A059FQ95"/>
<keyword evidence="3" id="KW-1185">Reference proteome</keyword>
<dbReference type="InterPro" id="IPR001437">
    <property type="entry name" value="Tscrpt_elong_fac_GreA/B_C"/>
</dbReference>
<evidence type="ECO:0000313" key="3">
    <source>
        <dbReference type="Proteomes" id="UP000025171"/>
    </source>
</evidence>
<dbReference type="SUPFAM" id="SSF54534">
    <property type="entry name" value="FKBP-like"/>
    <property type="match status" value="1"/>
</dbReference>
<accession>A0A059FQ95</accession>
<keyword evidence="2" id="KW-0251">Elongation factor</keyword>
<dbReference type="EMBL" id="ARYK01000003">
    <property type="protein sequence ID" value="KCZ92829.1"/>
    <property type="molecule type" value="Genomic_DNA"/>
</dbReference>
<dbReference type="eggNOG" id="COG0782">
    <property type="taxonomic scope" value="Bacteria"/>
</dbReference>
<feature type="domain" description="Transcription elongation factor GreA/GreB C-terminal" evidence="1">
    <location>
        <begin position="59"/>
        <end position="134"/>
    </location>
</feature>
<dbReference type="GO" id="GO:0006354">
    <property type="term" value="P:DNA-templated transcription elongation"/>
    <property type="evidence" value="ECO:0007669"/>
    <property type="project" value="TreeGrafter"/>
</dbReference>
<organism evidence="2 3">
    <name type="scientific">Hyphomonas johnsonii MHS-2</name>
    <dbReference type="NCBI Taxonomy" id="1280950"/>
    <lineage>
        <taxon>Bacteria</taxon>
        <taxon>Pseudomonadati</taxon>
        <taxon>Pseudomonadota</taxon>
        <taxon>Alphaproteobacteria</taxon>
        <taxon>Hyphomonadales</taxon>
        <taxon>Hyphomonadaceae</taxon>
        <taxon>Hyphomonas</taxon>
    </lineage>
</organism>
<dbReference type="PANTHER" id="PTHR30437:SF5">
    <property type="entry name" value="REGULATOR OF NUCLEOSIDE DIPHOSPHATE KINASE"/>
    <property type="match status" value="1"/>
</dbReference>
<dbReference type="NCBIfam" id="NF004396">
    <property type="entry name" value="PRK05753.1"/>
    <property type="match status" value="1"/>
</dbReference>
<dbReference type="PATRIC" id="fig|1280950.3.peg.1550"/>
<name>A0A059FQ95_9PROT</name>